<dbReference type="SUPFAM" id="SSF51430">
    <property type="entry name" value="NAD(P)-linked oxidoreductase"/>
    <property type="match status" value="1"/>
</dbReference>
<gene>
    <name evidence="2" type="ORF">YC6258_00322</name>
</gene>
<dbReference type="AlphaFoldDB" id="A0A0C5VCY8"/>
<dbReference type="Gene3D" id="3.20.20.100">
    <property type="entry name" value="NADP-dependent oxidoreductase domain"/>
    <property type="match status" value="1"/>
</dbReference>
<dbReference type="HOGENOM" id="CLU_023205_2_3_6"/>
<evidence type="ECO:0000259" key="1">
    <source>
        <dbReference type="Pfam" id="PF00248"/>
    </source>
</evidence>
<dbReference type="PANTHER" id="PTHR43312:SF1">
    <property type="entry name" value="NADP-DEPENDENT OXIDOREDUCTASE DOMAIN-CONTAINING PROTEIN"/>
    <property type="match status" value="1"/>
</dbReference>
<accession>A0A0C5VCY8</accession>
<dbReference type="InterPro" id="IPR036812">
    <property type="entry name" value="NAD(P)_OxRdtase_dom_sf"/>
</dbReference>
<reference evidence="2 3" key="1">
    <citation type="submission" date="2014-01" db="EMBL/GenBank/DDBJ databases">
        <title>Full genme sequencing of cellulolytic bacterium Gynuella sunshinyii YC6258T gen. nov., sp. nov.</title>
        <authorList>
            <person name="Khan H."/>
            <person name="Chung E.J."/>
            <person name="Chung Y.R."/>
        </authorList>
    </citation>
    <scope>NUCLEOTIDE SEQUENCE [LARGE SCALE GENOMIC DNA]</scope>
    <source>
        <strain evidence="2 3">YC6258</strain>
    </source>
</reference>
<feature type="domain" description="NADP-dependent oxidoreductase" evidence="1">
    <location>
        <begin position="16"/>
        <end position="315"/>
    </location>
</feature>
<dbReference type="CDD" id="cd19086">
    <property type="entry name" value="AKR_AKR11C1"/>
    <property type="match status" value="1"/>
</dbReference>
<dbReference type="STRING" id="1445510.YC6258_00322"/>
<dbReference type="OrthoDB" id="9804790at2"/>
<evidence type="ECO:0000313" key="3">
    <source>
        <dbReference type="Proteomes" id="UP000032266"/>
    </source>
</evidence>
<dbReference type="RefSeq" id="WP_044615452.1">
    <property type="nucleotide sequence ID" value="NZ_CP007142.1"/>
</dbReference>
<dbReference type="EMBL" id="CP007142">
    <property type="protein sequence ID" value="AJQ92372.1"/>
    <property type="molecule type" value="Genomic_DNA"/>
</dbReference>
<keyword evidence="3" id="KW-1185">Reference proteome</keyword>
<organism evidence="2 3">
    <name type="scientific">Gynuella sunshinyii YC6258</name>
    <dbReference type="NCBI Taxonomy" id="1445510"/>
    <lineage>
        <taxon>Bacteria</taxon>
        <taxon>Pseudomonadati</taxon>
        <taxon>Pseudomonadota</taxon>
        <taxon>Gammaproteobacteria</taxon>
        <taxon>Oceanospirillales</taxon>
        <taxon>Saccharospirillaceae</taxon>
        <taxon>Gynuella</taxon>
    </lineage>
</organism>
<dbReference type="InterPro" id="IPR023210">
    <property type="entry name" value="NADP_OxRdtase_dom"/>
</dbReference>
<proteinExistence type="predicted"/>
<dbReference type="Pfam" id="PF00248">
    <property type="entry name" value="Aldo_ket_red"/>
    <property type="match status" value="1"/>
</dbReference>
<name>A0A0C5VCY8_9GAMM</name>
<dbReference type="PANTHER" id="PTHR43312">
    <property type="entry name" value="D-THREO-ALDOSE 1-DEHYDROGENASE"/>
    <property type="match status" value="1"/>
</dbReference>
<evidence type="ECO:0000313" key="2">
    <source>
        <dbReference type="EMBL" id="AJQ92372.1"/>
    </source>
</evidence>
<protein>
    <submittedName>
        <fullName evidence="2">Putative oxidoreductase (Related to aryl-alcohol dehydrogenase)</fullName>
    </submittedName>
</protein>
<dbReference type="InterPro" id="IPR053135">
    <property type="entry name" value="AKR2_Oxidoreductase"/>
</dbReference>
<sequence>MVKQRLLGKTGFSISEIGLGCWQLGGDWGALNPGQAEDILSAAQQSGVTFWDTADVYGAGDSEEYIGRFNRQHPDPDRVIVTKAGRTAQLYPDHYQRDHLKAAIEQSRERLQVEALDLLQLHCIPFDEIKRGAVFEWLEEFQQEGLIKYYGASVETVEEALYCIHHSNVSTLQIIFNLFRQDPNQELLARAQEANVGIIVRLGLASGLLSGKMSANTKFPTEDHRNFNKDGEAFNVGETFSGLPFNKGVELAEELKRFLPENMTLAQMSLRWLLDHPAVSSVITGASRGEQIKANAEVSSLPPLDDDLHQKLAEFYQTQVRPYVRGSI</sequence>
<dbReference type="KEGG" id="gsn:YC6258_00322"/>
<dbReference type="PATRIC" id="fig|1445510.3.peg.312"/>
<dbReference type="Proteomes" id="UP000032266">
    <property type="component" value="Chromosome"/>
</dbReference>